<dbReference type="GO" id="GO:0010945">
    <property type="term" value="F:coenzyme A diphosphatase activity"/>
    <property type="evidence" value="ECO:0007669"/>
    <property type="project" value="InterPro"/>
</dbReference>
<evidence type="ECO:0000313" key="10">
    <source>
        <dbReference type="Proteomes" id="UP001318040"/>
    </source>
</evidence>
<dbReference type="GO" id="GO:0000287">
    <property type="term" value="F:magnesium ion binding"/>
    <property type="evidence" value="ECO:0007669"/>
    <property type="project" value="InterPro"/>
</dbReference>
<evidence type="ECO:0000313" key="9">
    <source>
        <dbReference type="Ensembl" id="ENSPMAP00000009181.1"/>
    </source>
</evidence>
<proteinExistence type="inferred from homology"/>
<evidence type="ECO:0000313" key="11">
    <source>
        <dbReference type="RefSeq" id="XP_032803569.1"/>
    </source>
</evidence>
<keyword evidence="4" id="KW-0479">Metal-binding</keyword>
<dbReference type="GO" id="GO:0015938">
    <property type="term" value="P:coenzyme A catabolic process"/>
    <property type="evidence" value="ECO:0007669"/>
    <property type="project" value="TreeGrafter"/>
</dbReference>
<dbReference type="FunFam" id="3.90.79.10:FF:000036">
    <property type="entry name" value="Nudix hydrolase 11"/>
    <property type="match status" value="1"/>
</dbReference>
<keyword evidence="7" id="KW-0464">Manganese</keyword>
<comment type="cofactor">
    <cofactor evidence="2">
        <name>Mg(2+)</name>
        <dbReference type="ChEBI" id="CHEBI:18420"/>
    </cofactor>
</comment>
<dbReference type="GO" id="GO:0030145">
    <property type="term" value="F:manganese ion binding"/>
    <property type="evidence" value="ECO:0007669"/>
    <property type="project" value="InterPro"/>
</dbReference>
<sequence length="231" mass="25991">MSQRQELVSRLKQQDMTGRLWPWLAKLPRASVLVPLFLWNGEPHVLLTVRSEQLRTNKGEVCFPGGKQDPQDQDEIATALREAQEEIGLAPDQVEVVCQFVPIINLRGLMVTPVVGFVPSDFEPKPNPDEVSAIFHMPLAHFLSPINHSDRMFTMPGGSTFNIHYFTYQEAKSGEAEGPSYEIWGLTSIICIVVATIVLGRAPEFPVNFDVSNPQGFMEQYLNDRMIPNKL</sequence>
<gene>
    <name evidence="9 11 12 13" type="primary">NUDT7</name>
</gene>
<evidence type="ECO:0000256" key="6">
    <source>
        <dbReference type="ARBA" id="ARBA00022842"/>
    </source>
</evidence>
<reference evidence="11 12" key="1">
    <citation type="submission" date="2025-04" db="UniProtKB">
        <authorList>
            <consortium name="RefSeq"/>
        </authorList>
    </citation>
    <scope>IDENTIFICATION</scope>
    <source>
        <tissue evidence="11 12">Sperm</tissue>
    </source>
</reference>
<dbReference type="SUPFAM" id="SSF55811">
    <property type="entry name" value="Nudix"/>
    <property type="match status" value="1"/>
</dbReference>
<dbReference type="InterPro" id="IPR000059">
    <property type="entry name" value="NUDIX_hydrolase_NudL_CS"/>
</dbReference>
<keyword evidence="6" id="KW-0460">Magnesium</keyword>
<evidence type="ECO:0000256" key="1">
    <source>
        <dbReference type="ARBA" id="ARBA00001936"/>
    </source>
</evidence>
<dbReference type="STRING" id="7757.ENSPMAP00000009181"/>
<feature type="domain" description="Nudix hydrolase" evidence="8">
    <location>
        <begin position="27"/>
        <end position="159"/>
    </location>
</feature>
<dbReference type="InterPro" id="IPR000086">
    <property type="entry name" value="NUDIX_hydrolase_dom"/>
</dbReference>
<reference evidence="9" key="2">
    <citation type="submission" date="2025-05" db="UniProtKB">
        <authorList>
            <consortium name="Ensembl"/>
        </authorList>
    </citation>
    <scope>IDENTIFICATION</scope>
</reference>
<evidence type="ECO:0000256" key="7">
    <source>
        <dbReference type="ARBA" id="ARBA00023211"/>
    </source>
</evidence>
<comment type="similarity">
    <text evidence="3">Belongs to the Nudix hydrolase family. PCD1 subfamily.</text>
</comment>
<dbReference type="GO" id="GO:0090407">
    <property type="term" value="P:organophosphate biosynthetic process"/>
    <property type="evidence" value="ECO:0007669"/>
    <property type="project" value="UniProtKB-ARBA"/>
</dbReference>
<dbReference type="RefSeq" id="XP_032803569.1">
    <property type="nucleotide sequence ID" value="XM_032947678.1"/>
</dbReference>
<dbReference type="Ensembl" id="ENSPMAT00000009221.1">
    <property type="protein sequence ID" value="ENSPMAP00000009181.1"/>
    <property type="gene ID" value="ENSPMAG00000008335.1"/>
</dbReference>
<evidence type="ECO:0000259" key="8">
    <source>
        <dbReference type="PROSITE" id="PS51462"/>
    </source>
</evidence>
<dbReference type="GO" id="GO:0034654">
    <property type="term" value="P:nucleobase-containing compound biosynthetic process"/>
    <property type="evidence" value="ECO:0007669"/>
    <property type="project" value="UniProtKB-ARBA"/>
</dbReference>
<evidence type="ECO:0000256" key="5">
    <source>
        <dbReference type="ARBA" id="ARBA00022801"/>
    </source>
</evidence>
<keyword evidence="10" id="KW-1185">Reference proteome</keyword>
<accession>S4RVE1</accession>
<dbReference type="GO" id="GO:0005737">
    <property type="term" value="C:cytoplasm"/>
    <property type="evidence" value="ECO:0007669"/>
    <property type="project" value="UniProtKB-ARBA"/>
</dbReference>
<dbReference type="RefSeq" id="XP_032803570.1">
    <property type="nucleotide sequence ID" value="XM_032947679.1"/>
</dbReference>
<dbReference type="Pfam" id="PF00293">
    <property type="entry name" value="NUDIX"/>
    <property type="match status" value="1"/>
</dbReference>
<keyword evidence="5" id="KW-0378">Hydrolase</keyword>
<dbReference type="CDD" id="cd03426">
    <property type="entry name" value="NUDIX_CoAse_Nudt7"/>
    <property type="match status" value="1"/>
</dbReference>
<dbReference type="OrthoDB" id="206213at2759"/>
<dbReference type="InterPro" id="IPR045121">
    <property type="entry name" value="CoAse"/>
</dbReference>
<dbReference type="GeneTree" id="ENSGT00940000159631"/>
<dbReference type="Gene3D" id="3.90.79.10">
    <property type="entry name" value="Nucleoside Triphosphate Pyrophosphohydrolase"/>
    <property type="match status" value="1"/>
</dbReference>
<evidence type="ECO:0000313" key="12">
    <source>
        <dbReference type="RefSeq" id="XP_032803570.1"/>
    </source>
</evidence>
<dbReference type="RefSeq" id="XP_032803572.1">
    <property type="nucleotide sequence ID" value="XM_032947681.1"/>
</dbReference>
<evidence type="ECO:0000256" key="3">
    <source>
        <dbReference type="ARBA" id="ARBA00006506"/>
    </source>
</evidence>
<dbReference type="PROSITE" id="PS51462">
    <property type="entry name" value="NUDIX"/>
    <property type="match status" value="1"/>
</dbReference>
<evidence type="ECO:0000256" key="2">
    <source>
        <dbReference type="ARBA" id="ARBA00001946"/>
    </source>
</evidence>
<dbReference type="PROSITE" id="PS01293">
    <property type="entry name" value="NUDIX_COA"/>
    <property type="match status" value="1"/>
</dbReference>
<dbReference type="OMA" id="HSFHFVD"/>
<dbReference type="AlphaFoldDB" id="S4RVE1"/>
<protein>
    <submittedName>
        <fullName evidence="9">Nudix hydrolase 7</fullName>
    </submittedName>
    <submittedName>
        <fullName evidence="11 12">Peroxisomal coenzyme A diphosphatase NUDT7</fullName>
    </submittedName>
</protein>
<dbReference type="KEGG" id="pmrn:116939400"/>
<dbReference type="GO" id="GO:0009132">
    <property type="term" value="P:nucleoside diphosphate metabolic process"/>
    <property type="evidence" value="ECO:0007669"/>
    <property type="project" value="InterPro"/>
</dbReference>
<dbReference type="Proteomes" id="UP001318040">
    <property type="component" value="Chromosome 6"/>
</dbReference>
<dbReference type="HOGENOM" id="CLU_040940_6_0_1"/>
<evidence type="ECO:0000256" key="4">
    <source>
        <dbReference type="ARBA" id="ARBA00022723"/>
    </source>
</evidence>
<dbReference type="PANTHER" id="PTHR12992:SF24">
    <property type="entry name" value="PEROXISOMAL COENZYME A DIPHOSPHATASE NUDT7"/>
    <property type="match status" value="1"/>
</dbReference>
<dbReference type="GO" id="GO:0008893">
    <property type="term" value="F:guanosine-3',5'-bis(diphosphate) 3'-diphosphatase activity"/>
    <property type="evidence" value="ECO:0007669"/>
    <property type="project" value="UniProtKB-ARBA"/>
</dbReference>
<dbReference type="InterPro" id="IPR015797">
    <property type="entry name" value="NUDIX_hydrolase-like_dom_sf"/>
</dbReference>
<evidence type="ECO:0000313" key="13">
    <source>
        <dbReference type="RefSeq" id="XP_032803572.1"/>
    </source>
</evidence>
<organism evidence="9">
    <name type="scientific">Petromyzon marinus</name>
    <name type="common">Sea lamprey</name>
    <dbReference type="NCBI Taxonomy" id="7757"/>
    <lineage>
        <taxon>Eukaryota</taxon>
        <taxon>Metazoa</taxon>
        <taxon>Chordata</taxon>
        <taxon>Craniata</taxon>
        <taxon>Vertebrata</taxon>
        <taxon>Cyclostomata</taxon>
        <taxon>Hyperoartia</taxon>
        <taxon>Petromyzontiformes</taxon>
        <taxon>Petromyzontidae</taxon>
        <taxon>Petromyzon</taxon>
    </lineage>
</organism>
<comment type="cofactor">
    <cofactor evidence="1">
        <name>Mn(2+)</name>
        <dbReference type="ChEBI" id="CHEBI:29035"/>
    </cofactor>
</comment>
<name>S4RVE1_PETMA</name>
<dbReference type="PANTHER" id="PTHR12992">
    <property type="entry name" value="NUDIX HYDROLASE"/>
    <property type="match status" value="1"/>
</dbReference>
<dbReference type="GeneID" id="116939400"/>